<accession>A0ABR4HV54</accession>
<feature type="region of interest" description="Disordered" evidence="1">
    <location>
        <begin position="1"/>
        <end position="45"/>
    </location>
</feature>
<evidence type="ECO:0000256" key="1">
    <source>
        <dbReference type="SAM" id="MobiDB-lite"/>
    </source>
</evidence>
<dbReference type="EMBL" id="JBFXLS010000080">
    <property type="protein sequence ID" value="KAL2818984.1"/>
    <property type="molecule type" value="Genomic_DNA"/>
</dbReference>
<organism evidence="2 3">
    <name type="scientific">Aspergillus cavernicola</name>
    <dbReference type="NCBI Taxonomy" id="176166"/>
    <lineage>
        <taxon>Eukaryota</taxon>
        <taxon>Fungi</taxon>
        <taxon>Dikarya</taxon>
        <taxon>Ascomycota</taxon>
        <taxon>Pezizomycotina</taxon>
        <taxon>Eurotiomycetes</taxon>
        <taxon>Eurotiomycetidae</taxon>
        <taxon>Eurotiales</taxon>
        <taxon>Aspergillaceae</taxon>
        <taxon>Aspergillus</taxon>
        <taxon>Aspergillus subgen. Nidulantes</taxon>
    </lineage>
</organism>
<sequence>MQEAQGNGGTNAEKVNLDPLGNHSHGRGNLQFNDPIQRRQTPDPSHIEEQIVSVAGEMGVAGIDLGLGLGNEGASLLLLR</sequence>
<evidence type="ECO:0000313" key="2">
    <source>
        <dbReference type="EMBL" id="KAL2818984.1"/>
    </source>
</evidence>
<reference evidence="2 3" key="1">
    <citation type="submission" date="2024-07" db="EMBL/GenBank/DDBJ databases">
        <title>Section-level genome sequencing and comparative genomics of Aspergillus sections Usti and Cavernicolus.</title>
        <authorList>
            <consortium name="Lawrence Berkeley National Laboratory"/>
            <person name="Nybo J.L."/>
            <person name="Vesth T.C."/>
            <person name="Theobald S."/>
            <person name="Frisvad J.C."/>
            <person name="Larsen T.O."/>
            <person name="Kjaerboelling I."/>
            <person name="Rothschild-Mancinelli K."/>
            <person name="Lyhne E.K."/>
            <person name="Kogle M.E."/>
            <person name="Barry K."/>
            <person name="Clum A."/>
            <person name="Na H."/>
            <person name="Ledsgaard L."/>
            <person name="Lin J."/>
            <person name="Lipzen A."/>
            <person name="Kuo A."/>
            <person name="Riley R."/>
            <person name="Mondo S."/>
            <person name="LaButti K."/>
            <person name="Haridas S."/>
            <person name="Pangalinan J."/>
            <person name="Salamov A.A."/>
            <person name="Simmons B.A."/>
            <person name="Magnuson J.K."/>
            <person name="Chen J."/>
            <person name="Drula E."/>
            <person name="Henrissat B."/>
            <person name="Wiebenga A."/>
            <person name="Lubbers R.J."/>
            <person name="Gomes A.C."/>
            <person name="Makela M.R."/>
            <person name="Stajich J."/>
            <person name="Grigoriev I.V."/>
            <person name="Mortensen U.H."/>
            <person name="De vries R.P."/>
            <person name="Baker S.E."/>
            <person name="Andersen M.R."/>
        </authorList>
    </citation>
    <scope>NUCLEOTIDE SEQUENCE [LARGE SCALE GENOMIC DNA]</scope>
    <source>
        <strain evidence="2 3">CBS 600.67</strain>
    </source>
</reference>
<evidence type="ECO:0000313" key="3">
    <source>
        <dbReference type="Proteomes" id="UP001610335"/>
    </source>
</evidence>
<feature type="compositionally biased region" description="Basic and acidic residues" evidence="1">
    <location>
        <begin position="36"/>
        <end position="45"/>
    </location>
</feature>
<comment type="caution">
    <text evidence="2">The sequence shown here is derived from an EMBL/GenBank/DDBJ whole genome shotgun (WGS) entry which is preliminary data.</text>
</comment>
<name>A0ABR4HV54_9EURO</name>
<protein>
    <submittedName>
        <fullName evidence="2">Uncharacterized protein</fullName>
    </submittedName>
</protein>
<keyword evidence="3" id="KW-1185">Reference proteome</keyword>
<proteinExistence type="predicted"/>
<dbReference type="Proteomes" id="UP001610335">
    <property type="component" value="Unassembled WGS sequence"/>
</dbReference>
<gene>
    <name evidence="2" type="ORF">BDW59DRAFT_126034</name>
</gene>